<organism evidence="2 3">
    <name type="scientific">Vibrio sagamiensis NBRC 104589</name>
    <dbReference type="NCBI Taxonomy" id="1219064"/>
    <lineage>
        <taxon>Bacteria</taxon>
        <taxon>Pseudomonadati</taxon>
        <taxon>Pseudomonadota</taxon>
        <taxon>Gammaproteobacteria</taxon>
        <taxon>Vibrionales</taxon>
        <taxon>Vibrionaceae</taxon>
        <taxon>Vibrio</taxon>
    </lineage>
</organism>
<keyword evidence="1" id="KW-0732">Signal</keyword>
<evidence type="ECO:0000313" key="2">
    <source>
        <dbReference type="EMBL" id="GEM75002.1"/>
    </source>
</evidence>
<evidence type="ECO:0008006" key="4">
    <source>
        <dbReference type="Google" id="ProtNLM"/>
    </source>
</evidence>
<feature type="signal peptide" evidence="1">
    <location>
        <begin position="1"/>
        <end position="22"/>
    </location>
</feature>
<keyword evidence="3" id="KW-1185">Reference proteome</keyword>
<protein>
    <recommendedName>
        <fullName evidence="4">DUF5666 domain-containing protein</fullName>
    </recommendedName>
</protein>
<dbReference type="Proteomes" id="UP000321922">
    <property type="component" value="Unassembled WGS sequence"/>
</dbReference>
<name>A0A511QEW9_9VIBR</name>
<sequence>MHKMNPALLLITTTLFAFSTFANENNEAYPDRVEKFGCSGLINSYDAQDHNFVLSCQAEHVPDFQTKTVHINKNTRLENIQESDLDGANVKVEGVVIDGQNIAKIIQFATE</sequence>
<proteinExistence type="predicted"/>
<evidence type="ECO:0000313" key="3">
    <source>
        <dbReference type="Proteomes" id="UP000321922"/>
    </source>
</evidence>
<reference evidence="2 3" key="1">
    <citation type="submission" date="2019-07" db="EMBL/GenBank/DDBJ databases">
        <title>Whole genome shotgun sequence of Vibrio sagamiensis NBRC 104589.</title>
        <authorList>
            <person name="Hosoyama A."/>
            <person name="Uohara A."/>
            <person name="Ohji S."/>
            <person name="Ichikawa N."/>
        </authorList>
    </citation>
    <scope>NUCLEOTIDE SEQUENCE [LARGE SCALE GENOMIC DNA]</scope>
    <source>
        <strain evidence="2 3">NBRC 104589</strain>
    </source>
</reference>
<dbReference type="AlphaFoldDB" id="A0A511QEW9"/>
<accession>A0A511QEW9</accession>
<dbReference type="RefSeq" id="WP_039982055.1">
    <property type="nucleotide sequence ID" value="NZ_BAOJ01000091.1"/>
</dbReference>
<gene>
    <name evidence="2" type="ORF">VSA01S_11140</name>
</gene>
<feature type="chain" id="PRO_5021781579" description="DUF5666 domain-containing protein" evidence="1">
    <location>
        <begin position="23"/>
        <end position="111"/>
    </location>
</feature>
<comment type="caution">
    <text evidence="2">The sequence shown here is derived from an EMBL/GenBank/DDBJ whole genome shotgun (WGS) entry which is preliminary data.</text>
</comment>
<evidence type="ECO:0000256" key="1">
    <source>
        <dbReference type="SAM" id="SignalP"/>
    </source>
</evidence>
<dbReference type="EMBL" id="BJXJ01000008">
    <property type="protein sequence ID" value="GEM75002.1"/>
    <property type="molecule type" value="Genomic_DNA"/>
</dbReference>